<proteinExistence type="predicted"/>
<feature type="signal peptide" evidence="8">
    <location>
        <begin position="1"/>
        <end position="18"/>
    </location>
</feature>
<organism evidence="9 10">
    <name type="scientific">Pelomonas baiyunensis</name>
    <dbReference type="NCBI Taxonomy" id="3299026"/>
    <lineage>
        <taxon>Bacteria</taxon>
        <taxon>Pseudomonadati</taxon>
        <taxon>Pseudomonadota</taxon>
        <taxon>Betaproteobacteria</taxon>
        <taxon>Burkholderiales</taxon>
        <taxon>Sphaerotilaceae</taxon>
        <taxon>Roseateles</taxon>
    </lineage>
</organism>
<feature type="chain" id="PRO_5046088214" evidence="8">
    <location>
        <begin position="19"/>
        <end position="359"/>
    </location>
</feature>
<dbReference type="CDD" id="cd11010">
    <property type="entry name" value="S1-P1_nuclease"/>
    <property type="match status" value="1"/>
</dbReference>
<keyword evidence="4" id="KW-0378">Hydrolase</keyword>
<keyword evidence="5" id="KW-1015">Disulfide bond</keyword>
<dbReference type="PANTHER" id="PTHR33146">
    <property type="entry name" value="ENDONUCLEASE 4"/>
    <property type="match status" value="1"/>
</dbReference>
<dbReference type="RefSeq" id="WP_394386727.1">
    <property type="nucleotide sequence ID" value="NZ_JBIGIB010000005.1"/>
</dbReference>
<dbReference type="Proteomes" id="UP001606303">
    <property type="component" value="Unassembled WGS sequence"/>
</dbReference>
<dbReference type="InterPro" id="IPR008947">
    <property type="entry name" value="PLipase_C/P1_nuclease_dom_sf"/>
</dbReference>
<evidence type="ECO:0000256" key="7">
    <source>
        <dbReference type="SAM" id="MobiDB-lite"/>
    </source>
</evidence>
<evidence type="ECO:0000256" key="3">
    <source>
        <dbReference type="ARBA" id="ARBA00022759"/>
    </source>
</evidence>
<dbReference type="EMBL" id="JBIGIB010000005">
    <property type="protein sequence ID" value="MFG6468511.1"/>
    <property type="molecule type" value="Genomic_DNA"/>
</dbReference>
<evidence type="ECO:0000256" key="8">
    <source>
        <dbReference type="SAM" id="SignalP"/>
    </source>
</evidence>
<evidence type="ECO:0000313" key="9">
    <source>
        <dbReference type="EMBL" id="MFG6468511.1"/>
    </source>
</evidence>
<dbReference type="Pfam" id="PF02265">
    <property type="entry name" value="S1-P1_nuclease"/>
    <property type="match status" value="1"/>
</dbReference>
<protein>
    <submittedName>
        <fullName evidence="9">S1/P1 nuclease</fullName>
    </submittedName>
</protein>
<dbReference type="PANTHER" id="PTHR33146:SF26">
    <property type="entry name" value="ENDONUCLEASE 4"/>
    <property type="match status" value="1"/>
</dbReference>
<keyword evidence="6" id="KW-0325">Glycoprotein</keyword>
<keyword evidence="10" id="KW-1185">Reference proteome</keyword>
<evidence type="ECO:0000256" key="5">
    <source>
        <dbReference type="ARBA" id="ARBA00023157"/>
    </source>
</evidence>
<feature type="region of interest" description="Disordered" evidence="7">
    <location>
        <begin position="222"/>
        <end position="244"/>
    </location>
</feature>
<evidence type="ECO:0000256" key="4">
    <source>
        <dbReference type="ARBA" id="ARBA00022801"/>
    </source>
</evidence>
<keyword evidence="3" id="KW-0255">Endonuclease</keyword>
<gene>
    <name evidence="9" type="ORF">ACG01O_17945</name>
</gene>
<evidence type="ECO:0000313" key="10">
    <source>
        <dbReference type="Proteomes" id="UP001606303"/>
    </source>
</evidence>
<feature type="compositionally biased region" description="Pro residues" evidence="7">
    <location>
        <begin position="225"/>
        <end position="234"/>
    </location>
</feature>
<reference evidence="9 10" key="1">
    <citation type="submission" date="2024-08" db="EMBL/GenBank/DDBJ databases">
        <authorList>
            <person name="Lu H."/>
        </authorList>
    </citation>
    <scope>NUCLEOTIDE SEQUENCE [LARGE SCALE GENOMIC DNA]</scope>
    <source>
        <strain evidence="9 10">BYS87W</strain>
    </source>
</reference>
<dbReference type="Gene3D" id="1.10.575.10">
    <property type="entry name" value="P1 Nuclease"/>
    <property type="match status" value="1"/>
</dbReference>
<evidence type="ECO:0000256" key="2">
    <source>
        <dbReference type="ARBA" id="ARBA00022723"/>
    </source>
</evidence>
<keyword evidence="2" id="KW-0479">Metal-binding</keyword>
<evidence type="ECO:0000256" key="1">
    <source>
        <dbReference type="ARBA" id="ARBA00022722"/>
    </source>
</evidence>
<accession>A0ABW7H2R3</accession>
<comment type="caution">
    <text evidence="9">The sequence shown here is derived from an EMBL/GenBank/DDBJ whole genome shotgun (WGS) entry which is preliminary data.</text>
</comment>
<name>A0ABW7H2R3_9BURK</name>
<sequence>MRALLLTVCLSLPALAHAWGADGHQTVATIAAGLLQGTPAEARVTALLGGMTLPQAAVWADCAKGISPARGYSYPNPGKYAECAPLETPERIAEMADYVKRNDRQCTLAGEDSCHKQLHYTDVALQRSRYLLGFAGTREDDIVGALRHALQVLQGQPVAGPPQLRSPREALLLVAHLVGDIHQPLHVGAVYLSAQGQRVDPEKQGFDPASDTVGGNSLWVTAAPKPAPLPPAAPSAPGAHTHPGEPVGAGFGPVKLHSVWDGVPEKFKPARVDAAWLAAARRLPHHSGDPLAWPARWATESLDVAREAFDGMSFSPRQDRHWSVVLPEGYSPRAEQIKHQQLLRAGARLAQVLQAVFPR</sequence>
<keyword evidence="8" id="KW-0732">Signal</keyword>
<dbReference type="SUPFAM" id="SSF48537">
    <property type="entry name" value="Phospholipase C/P1 nuclease"/>
    <property type="match status" value="1"/>
</dbReference>
<dbReference type="InterPro" id="IPR003154">
    <property type="entry name" value="S1/P1nuclease"/>
</dbReference>
<evidence type="ECO:0000256" key="6">
    <source>
        <dbReference type="ARBA" id="ARBA00023180"/>
    </source>
</evidence>
<keyword evidence="1" id="KW-0540">Nuclease</keyword>